<reference evidence="3" key="2">
    <citation type="submission" date="2019-10" db="EMBL/GenBank/DDBJ databases">
        <title>Conservation and host-specific expression of non-tandemly repeated heterogenous ribosome RNA gene in arbuscular mycorrhizal fungi.</title>
        <authorList>
            <person name="Maeda T."/>
            <person name="Kobayashi Y."/>
            <person name="Nakagawa T."/>
            <person name="Ezawa T."/>
            <person name="Yamaguchi K."/>
            <person name="Bino T."/>
            <person name="Nishimoto Y."/>
            <person name="Shigenobu S."/>
            <person name="Kawaguchi M."/>
        </authorList>
    </citation>
    <scope>NUCLEOTIDE SEQUENCE</scope>
    <source>
        <strain evidence="3">HR1</strain>
    </source>
</reference>
<dbReference type="Proteomes" id="UP000247702">
    <property type="component" value="Unassembled WGS sequence"/>
</dbReference>
<evidence type="ECO:0008006" key="5">
    <source>
        <dbReference type="Google" id="ProtNLM"/>
    </source>
</evidence>
<dbReference type="EMBL" id="BEXD01001001">
    <property type="protein sequence ID" value="GBB91625.1"/>
    <property type="molecule type" value="Genomic_DNA"/>
</dbReference>
<name>A0A2Z6QQ53_9GLOM</name>
<reference evidence="2 4" key="1">
    <citation type="submission" date="2017-11" db="EMBL/GenBank/DDBJ databases">
        <title>The genome of Rhizophagus clarus HR1 reveals common genetic basis of auxotrophy among arbuscular mycorrhizal fungi.</title>
        <authorList>
            <person name="Kobayashi Y."/>
        </authorList>
    </citation>
    <scope>NUCLEOTIDE SEQUENCE [LARGE SCALE GENOMIC DNA]</scope>
    <source>
        <strain evidence="2 4">HR1</strain>
    </source>
</reference>
<evidence type="ECO:0000256" key="1">
    <source>
        <dbReference type="SAM" id="SignalP"/>
    </source>
</evidence>
<accession>A0A2Z6QQ53</accession>
<keyword evidence="1" id="KW-0732">Signal</keyword>
<comment type="caution">
    <text evidence="2">The sequence shown here is derived from an EMBL/GenBank/DDBJ whole genome shotgun (WGS) entry which is preliminary data.</text>
</comment>
<evidence type="ECO:0000313" key="4">
    <source>
        <dbReference type="Proteomes" id="UP000247702"/>
    </source>
</evidence>
<organism evidence="2 4">
    <name type="scientific">Rhizophagus clarus</name>
    <dbReference type="NCBI Taxonomy" id="94130"/>
    <lineage>
        <taxon>Eukaryota</taxon>
        <taxon>Fungi</taxon>
        <taxon>Fungi incertae sedis</taxon>
        <taxon>Mucoromycota</taxon>
        <taxon>Glomeromycotina</taxon>
        <taxon>Glomeromycetes</taxon>
        <taxon>Glomerales</taxon>
        <taxon>Glomeraceae</taxon>
        <taxon>Rhizophagus</taxon>
    </lineage>
</organism>
<dbReference type="EMBL" id="BLAL01000194">
    <property type="protein sequence ID" value="GES90321.1"/>
    <property type="molecule type" value="Genomic_DNA"/>
</dbReference>
<protein>
    <recommendedName>
        <fullName evidence="5">Secreted protein</fullName>
    </recommendedName>
</protein>
<feature type="chain" id="PRO_5036327553" description="Secreted protein" evidence="1">
    <location>
        <begin position="28"/>
        <end position="103"/>
    </location>
</feature>
<keyword evidence="4" id="KW-1185">Reference proteome</keyword>
<feature type="signal peptide" evidence="1">
    <location>
        <begin position="1"/>
        <end position="27"/>
    </location>
</feature>
<sequence length="103" mass="11187">MDFTFASFSSRVLCLIQSLTIFLCASSRKESIIFSSDDLELTDTTSFATMGSLGEESLRGYLESCSNFTTLASSSAFSASRLAFSTSRLVFSATVQPFLIPHP</sequence>
<evidence type="ECO:0000313" key="2">
    <source>
        <dbReference type="EMBL" id="GBB91625.1"/>
    </source>
</evidence>
<gene>
    <name evidence="3" type="ORF">RCL2_001717800</name>
    <name evidence="2" type="ORF">RclHR1_00190038</name>
</gene>
<evidence type="ECO:0000313" key="3">
    <source>
        <dbReference type="EMBL" id="GES90321.1"/>
    </source>
</evidence>
<dbReference type="AlphaFoldDB" id="A0A2Z6QQ53"/>
<dbReference type="Proteomes" id="UP000615446">
    <property type="component" value="Unassembled WGS sequence"/>
</dbReference>
<proteinExistence type="predicted"/>